<evidence type="ECO:0000259" key="2">
    <source>
        <dbReference type="Pfam" id="PF03107"/>
    </source>
</evidence>
<reference evidence="3" key="1">
    <citation type="submission" date="2023-02" db="EMBL/GenBank/DDBJ databases">
        <title>Genome of toxic invasive species Heracleum sosnowskyi carries increased number of genes despite the absence of recent whole-genome duplications.</title>
        <authorList>
            <person name="Schelkunov M."/>
            <person name="Shtratnikova V."/>
            <person name="Makarenko M."/>
            <person name="Klepikova A."/>
            <person name="Omelchenko D."/>
            <person name="Novikova G."/>
            <person name="Obukhova E."/>
            <person name="Bogdanov V."/>
            <person name="Penin A."/>
            <person name="Logacheva M."/>
        </authorList>
    </citation>
    <scope>NUCLEOTIDE SEQUENCE</scope>
    <source>
        <strain evidence="3">Hsosn_3</strain>
        <tissue evidence="3">Leaf</tissue>
    </source>
</reference>
<reference evidence="3" key="2">
    <citation type="submission" date="2023-05" db="EMBL/GenBank/DDBJ databases">
        <authorList>
            <person name="Schelkunov M.I."/>
        </authorList>
    </citation>
    <scope>NUCLEOTIDE SEQUENCE</scope>
    <source>
        <strain evidence="3">Hsosn_3</strain>
        <tissue evidence="3">Leaf</tissue>
    </source>
</reference>
<dbReference type="PANTHER" id="PTHR46288">
    <property type="entry name" value="PHORBOL-ESTER/DAG-TYPE DOMAIN-CONTAINING PROTEIN"/>
    <property type="match status" value="1"/>
</dbReference>
<dbReference type="Proteomes" id="UP001237642">
    <property type="component" value="Unassembled WGS sequence"/>
</dbReference>
<evidence type="ECO:0000256" key="1">
    <source>
        <dbReference type="ARBA" id="ARBA00022737"/>
    </source>
</evidence>
<dbReference type="InterPro" id="IPR046349">
    <property type="entry name" value="C1-like_sf"/>
</dbReference>
<dbReference type="SUPFAM" id="SSF57889">
    <property type="entry name" value="Cysteine-rich domain"/>
    <property type="match status" value="1"/>
</dbReference>
<feature type="domain" description="DC1" evidence="2">
    <location>
        <begin position="66"/>
        <end position="109"/>
    </location>
</feature>
<feature type="domain" description="DC1" evidence="2">
    <location>
        <begin position="6"/>
        <end position="51"/>
    </location>
</feature>
<keyword evidence="4" id="KW-1185">Reference proteome</keyword>
<sequence>MEYTHFSHHHNLKIHQVTQGQTIRCSGCERLCHNTVYACWQCNFFLHDHCATAARYIKKHPSDAQHPLVLIPKPTYCSGSFICNACGDTGSSFSYCCALCEIDLHVHCAFLPLRVTHKSHQHELKLYLGVVNRKDEIPDEFCKICSKVLNTRHFCYSCVDCEFGVHTFCATNEVKPELYMVDDSVPDTGATSSNSQATAVNEPTAEEVIVELYNLQLQMQMAQGLAQMMASFNPSLS</sequence>
<dbReference type="AlphaFoldDB" id="A0AAD8N7P2"/>
<proteinExistence type="predicted"/>
<accession>A0AAD8N7P2</accession>
<comment type="caution">
    <text evidence="3">The sequence shown here is derived from an EMBL/GenBank/DDBJ whole genome shotgun (WGS) entry which is preliminary data.</text>
</comment>
<evidence type="ECO:0000313" key="3">
    <source>
        <dbReference type="EMBL" id="KAK1397698.1"/>
    </source>
</evidence>
<name>A0AAD8N7P2_9APIA</name>
<dbReference type="PANTHER" id="PTHR46288:SF68">
    <property type="entry name" value="DC1 DOMAIN-CONTAINING PROTEIN"/>
    <property type="match status" value="1"/>
</dbReference>
<dbReference type="EMBL" id="JAUIZM010000002">
    <property type="protein sequence ID" value="KAK1397698.1"/>
    <property type="molecule type" value="Genomic_DNA"/>
</dbReference>
<organism evidence="3 4">
    <name type="scientific">Heracleum sosnowskyi</name>
    <dbReference type="NCBI Taxonomy" id="360622"/>
    <lineage>
        <taxon>Eukaryota</taxon>
        <taxon>Viridiplantae</taxon>
        <taxon>Streptophyta</taxon>
        <taxon>Embryophyta</taxon>
        <taxon>Tracheophyta</taxon>
        <taxon>Spermatophyta</taxon>
        <taxon>Magnoliopsida</taxon>
        <taxon>eudicotyledons</taxon>
        <taxon>Gunneridae</taxon>
        <taxon>Pentapetalae</taxon>
        <taxon>asterids</taxon>
        <taxon>campanulids</taxon>
        <taxon>Apiales</taxon>
        <taxon>Apiaceae</taxon>
        <taxon>Apioideae</taxon>
        <taxon>apioid superclade</taxon>
        <taxon>Tordylieae</taxon>
        <taxon>Tordyliinae</taxon>
        <taxon>Heracleum</taxon>
    </lineage>
</organism>
<dbReference type="Pfam" id="PF03107">
    <property type="entry name" value="C1_2"/>
    <property type="match status" value="3"/>
</dbReference>
<evidence type="ECO:0000313" key="4">
    <source>
        <dbReference type="Proteomes" id="UP001237642"/>
    </source>
</evidence>
<keyword evidence="1" id="KW-0677">Repeat</keyword>
<gene>
    <name evidence="3" type="ORF">POM88_007561</name>
</gene>
<protein>
    <submittedName>
        <fullName evidence="3">Nucleoredoxin 1-1 like</fullName>
    </submittedName>
</protein>
<dbReference type="InterPro" id="IPR004146">
    <property type="entry name" value="DC1"/>
</dbReference>
<feature type="domain" description="DC1" evidence="2">
    <location>
        <begin position="118"/>
        <end position="170"/>
    </location>
</feature>